<accession>A0A317EWB3</accession>
<name>A0A317EWB3_9SPHI</name>
<dbReference type="AlphaFoldDB" id="A0A317EWB3"/>
<dbReference type="EMBL" id="QGNY01000007">
    <property type="protein sequence ID" value="PWS30253.1"/>
    <property type="molecule type" value="Genomic_DNA"/>
</dbReference>
<proteinExistence type="predicted"/>
<reference evidence="2" key="1">
    <citation type="submission" date="2018-05" db="EMBL/GenBank/DDBJ databases">
        <title>Pedobacter paludis sp. nov., isolated from wetland soil.</title>
        <authorList>
            <person name="Zhang Y."/>
        </authorList>
    </citation>
    <scope>NUCLEOTIDE SEQUENCE [LARGE SCALE GENOMIC DNA]</scope>
    <source>
        <strain evidence="2">R-8</strain>
    </source>
</reference>
<protein>
    <submittedName>
        <fullName evidence="1">Uncharacterized protein</fullName>
    </submittedName>
</protein>
<sequence>MLINTKLISNFKESRRQNPKQMTEIDHFSSADNICCQLICFGNTGPWQVLPEGEIIGILQKEQGQWTQVYLPEIEETLFREITLAIDRAGFNFLPKELLGRWPKQLREVIMQSDHEYLVVCKAEINFAAFSRIFSTYISGMLQDEWEICLKLFSHGFSMDKTVPAKK</sequence>
<keyword evidence="2" id="KW-1185">Reference proteome</keyword>
<evidence type="ECO:0000313" key="1">
    <source>
        <dbReference type="EMBL" id="PWS30253.1"/>
    </source>
</evidence>
<organism evidence="1 2">
    <name type="scientific">Pedobacter paludis</name>
    <dbReference type="NCBI Taxonomy" id="2203212"/>
    <lineage>
        <taxon>Bacteria</taxon>
        <taxon>Pseudomonadati</taxon>
        <taxon>Bacteroidota</taxon>
        <taxon>Sphingobacteriia</taxon>
        <taxon>Sphingobacteriales</taxon>
        <taxon>Sphingobacteriaceae</taxon>
        <taxon>Pedobacter</taxon>
    </lineage>
</organism>
<gene>
    <name evidence="1" type="ORF">DF947_17610</name>
</gene>
<dbReference type="Proteomes" id="UP000245391">
    <property type="component" value="Unassembled WGS sequence"/>
</dbReference>
<evidence type="ECO:0000313" key="2">
    <source>
        <dbReference type="Proteomes" id="UP000245391"/>
    </source>
</evidence>
<comment type="caution">
    <text evidence="1">The sequence shown here is derived from an EMBL/GenBank/DDBJ whole genome shotgun (WGS) entry which is preliminary data.</text>
</comment>